<evidence type="ECO:0000313" key="2">
    <source>
        <dbReference type="Proteomes" id="UP000234681"/>
    </source>
</evidence>
<protein>
    <submittedName>
        <fullName evidence="1">RCG44969, isoform CRA_b</fullName>
    </submittedName>
</protein>
<organism evidence="1 2">
    <name type="scientific">Rattus norvegicus</name>
    <name type="common">Rat</name>
    <dbReference type="NCBI Taxonomy" id="10116"/>
    <lineage>
        <taxon>Eukaryota</taxon>
        <taxon>Metazoa</taxon>
        <taxon>Chordata</taxon>
        <taxon>Craniata</taxon>
        <taxon>Vertebrata</taxon>
        <taxon>Euteleostomi</taxon>
        <taxon>Mammalia</taxon>
        <taxon>Eutheria</taxon>
        <taxon>Euarchontoglires</taxon>
        <taxon>Glires</taxon>
        <taxon>Rodentia</taxon>
        <taxon>Myomorpha</taxon>
        <taxon>Muroidea</taxon>
        <taxon>Muridae</taxon>
        <taxon>Murinae</taxon>
        <taxon>Rattus</taxon>
    </lineage>
</organism>
<proteinExistence type="predicted"/>
<accession>A6KJW2</accession>
<sequence length="14" mass="1603">MGDSRRLHHQATPP</sequence>
<reference evidence="2" key="1">
    <citation type="submission" date="2005-09" db="EMBL/GenBank/DDBJ databases">
        <authorList>
            <person name="Mural R.J."/>
            <person name="Li P.W."/>
            <person name="Adams M.D."/>
            <person name="Amanatides P.G."/>
            <person name="Baden-Tillson H."/>
            <person name="Barnstead M."/>
            <person name="Chin S.H."/>
            <person name="Dew I."/>
            <person name="Evans C.A."/>
            <person name="Ferriera S."/>
            <person name="Flanigan M."/>
            <person name="Fosler C."/>
            <person name="Glodek A."/>
            <person name="Gu Z."/>
            <person name="Holt R.A."/>
            <person name="Jennings D."/>
            <person name="Kraft C.L."/>
            <person name="Lu F."/>
            <person name="Nguyen T."/>
            <person name="Nusskern D.R."/>
            <person name="Pfannkoch C.M."/>
            <person name="Sitter C."/>
            <person name="Sutton G.G."/>
            <person name="Venter J.C."/>
            <person name="Wang Z."/>
            <person name="Woodage T."/>
            <person name="Zheng X.H."/>
            <person name="Zhong F."/>
        </authorList>
    </citation>
    <scope>NUCLEOTIDE SEQUENCE [LARGE SCALE GENOMIC DNA]</scope>
    <source>
        <strain>BN</strain>
        <strain evidence="2">Sprague-Dawley</strain>
    </source>
</reference>
<dbReference type="EMBL" id="CH474059">
    <property type="protein sequence ID" value="EDL83050.1"/>
    <property type="molecule type" value="Genomic_DNA"/>
</dbReference>
<evidence type="ECO:0000313" key="1">
    <source>
        <dbReference type="EMBL" id="EDL83050.1"/>
    </source>
</evidence>
<dbReference type="Proteomes" id="UP000234681">
    <property type="component" value="Chromosome 1"/>
</dbReference>
<name>A6KJW2_RAT</name>
<gene>
    <name evidence="1" type="ORF">rCG_44969</name>
</gene>